<evidence type="ECO:0000256" key="1">
    <source>
        <dbReference type="SAM" id="MobiDB-lite"/>
    </source>
</evidence>
<protein>
    <submittedName>
        <fullName evidence="2">Uncharacterized protein</fullName>
    </submittedName>
</protein>
<feature type="compositionally biased region" description="Gly residues" evidence="1">
    <location>
        <begin position="137"/>
        <end position="148"/>
    </location>
</feature>
<reference evidence="2" key="1">
    <citation type="submission" date="2023-01" db="EMBL/GenBank/DDBJ databases">
        <title>Exophiala dermititidis isolated from Cystic Fibrosis Patient.</title>
        <authorList>
            <person name="Kurbessoian T."/>
            <person name="Crocker A."/>
            <person name="Murante D."/>
            <person name="Hogan D.A."/>
            <person name="Stajich J.E."/>
        </authorList>
    </citation>
    <scope>NUCLEOTIDE SEQUENCE</scope>
    <source>
        <strain evidence="2">Ex8</strain>
    </source>
</reference>
<dbReference type="PANTHER" id="PTHR37331">
    <property type="entry name" value="YALI0F11671P"/>
    <property type="match status" value="1"/>
</dbReference>
<sequence length="233" mass="24937">MTVTTTTTINCLRRAGLRCTSTTSSIQGGIRAVSTLSNNPHIYVFKDPSSQSHLLTLLPTVPPTPSLSIGKTTSIPPTPSSFTENPHFLPILHSVIAENAHLDPAIQSQAAVMISSSGTSLFQTARRQRTGSAGASDQGGHGGAGRGGWVHVSDTRHVPDFGRIAEPEDIFGSVEVDGAGKFVDGHGRYQASGTYRIVTRDGILGLTDFMRERVVKRLKGMEEAERNDTKTKK</sequence>
<evidence type="ECO:0000313" key="2">
    <source>
        <dbReference type="EMBL" id="KAJ8989416.1"/>
    </source>
</evidence>
<dbReference type="AlphaFoldDB" id="A0AAN6IW54"/>
<organism evidence="2 3">
    <name type="scientific">Exophiala dermatitidis</name>
    <name type="common">Black yeast-like fungus</name>
    <name type="synonym">Wangiella dermatitidis</name>
    <dbReference type="NCBI Taxonomy" id="5970"/>
    <lineage>
        <taxon>Eukaryota</taxon>
        <taxon>Fungi</taxon>
        <taxon>Dikarya</taxon>
        <taxon>Ascomycota</taxon>
        <taxon>Pezizomycotina</taxon>
        <taxon>Eurotiomycetes</taxon>
        <taxon>Chaetothyriomycetidae</taxon>
        <taxon>Chaetothyriales</taxon>
        <taxon>Herpotrichiellaceae</taxon>
        <taxon>Exophiala</taxon>
    </lineage>
</organism>
<comment type="caution">
    <text evidence="2">The sequence shown here is derived from an EMBL/GenBank/DDBJ whole genome shotgun (WGS) entry which is preliminary data.</text>
</comment>
<evidence type="ECO:0000313" key="3">
    <source>
        <dbReference type="Proteomes" id="UP001161757"/>
    </source>
</evidence>
<feature type="region of interest" description="Disordered" evidence="1">
    <location>
        <begin position="126"/>
        <end position="150"/>
    </location>
</feature>
<accession>A0AAN6IW54</accession>
<gene>
    <name evidence="2" type="ORF">HRR80_006652</name>
</gene>
<proteinExistence type="predicted"/>
<dbReference type="PANTHER" id="PTHR37331:SF1">
    <property type="entry name" value="YALI0F11671P"/>
    <property type="match status" value="1"/>
</dbReference>
<dbReference type="EMBL" id="JAJGCB010000014">
    <property type="protein sequence ID" value="KAJ8989416.1"/>
    <property type="molecule type" value="Genomic_DNA"/>
</dbReference>
<dbReference type="Proteomes" id="UP001161757">
    <property type="component" value="Unassembled WGS sequence"/>
</dbReference>
<name>A0AAN6IW54_EXODE</name>